<evidence type="ECO:0000256" key="3">
    <source>
        <dbReference type="ARBA" id="ARBA00022737"/>
    </source>
</evidence>
<evidence type="ECO:0008006" key="9">
    <source>
        <dbReference type="Google" id="ProtNLM"/>
    </source>
</evidence>
<dbReference type="InterPro" id="IPR011990">
    <property type="entry name" value="TPR-like_helical_dom_sf"/>
</dbReference>
<dbReference type="InterPro" id="IPR013949">
    <property type="entry name" value="Utp6"/>
</dbReference>
<keyword evidence="8" id="KW-1185">Reference proteome</keyword>
<comment type="caution">
    <text evidence="7">The sequence shown here is derived from an EMBL/GenBank/DDBJ whole genome shotgun (WGS) entry which is preliminary data.</text>
</comment>
<dbReference type="GO" id="GO:0000462">
    <property type="term" value="P:maturation of SSU-rRNA from tricistronic rRNA transcript (SSU-rRNA, 5.8S rRNA, LSU-rRNA)"/>
    <property type="evidence" value="ECO:0007669"/>
    <property type="project" value="InterPro"/>
</dbReference>
<dbReference type="GO" id="GO:0034388">
    <property type="term" value="C:Pwp2p-containing subcomplex of 90S preribosome"/>
    <property type="evidence" value="ECO:0007669"/>
    <property type="project" value="TreeGrafter"/>
</dbReference>
<dbReference type="InParanoid" id="A0A5N4B1Z4"/>
<sequence>MADFTQKRLDSIMEEVEDMRRTKLFTPDETRVVFKKRKEFEQKIHSVLIDVKSYEEYIIYEKSLLKDIGLRRKKHKIFEKNNIEYKIIKRIKTLYELALQRTNDVSLILAFFKFCKRVNYVHDASDAIARLVQLHADDPKVWQAATNWHAYDRKDINAALAMFPKALEIHKDSQMLYKERITLEIHSMVHNIKSKDECITSIREVVDTIFTNINDPNFYIELIVQLEEHQFTLAIQDVIINKMTGDYYNNENIWHALAQRERRGIYQLVKLANPEPATKSRTPKAKLEACFAKYLEGLSKVSQVTKPKLWALYLDFLIDLQQDTASANVLKQSTLKAALHSAYSEDCLLERHYIAWVTFAQDEDALEIAEKGTDAFPHSVELWELRLCKQILKGDTGKVNLVFKLSIINLKEKSLPLWQKIISYHLIMSHDDYIHLIYRDAVKQAKEISDDLKPKYIEWLALAKGMKVTRDVYNELAIQEPYCKDLHAMMSKMESVQLKYNFKAWEKVHERACEQFGAEDVDVWIDYIVFYTDYYKVHENPAERIQWIHSEAEKKLHKSLILDFNRKYAKITNG</sequence>
<comment type="subcellular location">
    <subcellularLocation>
        <location evidence="1">Nucleus</location>
        <location evidence="1">Nucleolus</location>
    </subcellularLocation>
</comment>
<accession>A0A5N4B1Z4</accession>
<dbReference type="EMBL" id="VVIM01000001">
    <property type="protein sequence ID" value="KAB0803617.1"/>
    <property type="molecule type" value="Genomic_DNA"/>
</dbReference>
<evidence type="ECO:0000256" key="1">
    <source>
        <dbReference type="ARBA" id="ARBA00004604"/>
    </source>
</evidence>
<dbReference type="AlphaFoldDB" id="A0A5N4B1Z4"/>
<evidence type="ECO:0000256" key="2">
    <source>
        <dbReference type="ARBA" id="ARBA00022552"/>
    </source>
</evidence>
<feature type="domain" description="U3 small nucleolar RNA-associated protein 6 N-terminal" evidence="5">
    <location>
        <begin position="9"/>
        <end position="90"/>
    </location>
</feature>
<dbReference type="InterPro" id="IPR056907">
    <property type="entry name" value="UTP6_C"/>
</dbReference>
<organism evidence="7 8">
    <name type="scientific">Photinus pyralis</name>
    <name type="common">Common eastern firefly</name>
    <name type="synonym">Lampyris pyralis</name>
    <dbReference type="NCBI Taxonomy" id="7054"/>
    <lineage>
        <taxon>Eukaryota</taxon>
        <taxon>Metazoa</taxon>
        <taxon>Ecdysozoa</taxon>
        <taxon>Arthropoda</taxon>
        <taxon>Hexapoda</taxon>
        <taxon>Insecta</taxon>
        <taxon>Pterygota</taxon>
        <taxon>Neoptera</taxon>
        <taxon>Endopterygota</taxon>
        <taxon>Coleoptera</taxon>
        <taxon>Polyphaga</taxon>
        <taxon>Elateriformia</taxon>
        <taxon>Elateroidea</taxon>
        <taxon>Lampyridae</taxon>
        <taxon>Lampyrinae</taxon>
        <taxon>Photinus</taxon>
    </lineage>
</organism>
<evidence type="ECO:0000313" key="7">
    <source>
        <dbReference type="EMBL" id="KAB0803617.1"/>
    </source>
</evidence>
<keyword evidence="4" id="KW-0539">Nucleus</keyword>
<dbReference type="Pfam" id="PF24892">
    <property type="entry name" value="UTP6_C"/>
    <property type="match status" value="1"/>
</dbReference>
<dbReference type="FunCoup" id="A0A5N4B1Z4">
    <property type="interactions" value="1374"/>
</dbReference>
<dbReference type="GO" id="GO:0030515">
    <property type="term" value="F:snoRNA binding"/>
    <property type="evidence" value="ECO:0007669"/>
    <property type="project" value="InterPro"/>
</dbReference>
<evidence type="ECO:0000256" key="4">
    <source>
        <dbReference type="ARBA" id="ARBA00023242"/>
    </source>
</evidence>
<evidence type="ECO:0000259" key="6">
    <source>
        <dbReference type="Pfam" id="PF24892"/>
    </source>
</evidence>
<dbReference type="OrthoDB" id="28112at2759"/>
<name>A0A5N4B1Z4_PHOPY</name>
<feature type="domain" description="U3 small nucleolar RNA-associated protein 6 homolog C-terminal" evidence="6">
    <location>
        <begin position="288"/>
        <end position="555"/>
    </location>
</feature>
<dbReference type="GO" id="GO:0032040">
    <property type="term" value="C:small-subunit processome"/>
    <property type="evidence" value="ECO:0007669"/>
    <property type="project" value="TreeGrafter"/>
</dbReference>
<reference evidence="7 8" key="1">
    <citation type="journal article" date="2018" name="Elife">
        <title>Firefly genomes illuminate parallel origins of bioluminescence in beetles.</title>
        <authorList>
            <person name="Fallon T.R."/>
            <person name="Lower S.E."/>
            <person name="Chang C.H."/>
            <person name="Bessho-Uehara M."/>
            <person name="Martin G.J."/>
            <person name="Bewick A.J."/>
            <person name="Behringer M."/>
            <person name="Debat H.J."/>
            <person name="Wong I."/>
            <person name="Day J.C."/>
            <person name="Suvorov A."/>
            <person name="Silva C.J."/>
            <person name="Stanger-Hall K.F."/>
            <person name="Hall D.W."/>
            <person name="Schmitz R.J."/>
            <person name="Nelson D.R."/>
            <person name="Lewis S.M."/>
            <person name="Shigenobu S."/>
            <person name="Bybee S.M."/>
            <person name="Larracuente A.M."/>
            <person name="Oba Y."/>
            <person name="Weng J.K."/>
        </authorList>
    </citation>
    <scope>NUCLEOTIDE SEQUENCE [LARGE SCALE GENOMIC DNA]</scope>
    <source>
        <strain evidence="7">1611_PpyrPB1</strain>
        <tissue evidence="7">Whole body</tissue>
    </source>
</reference>
<dbReference type="PANTHER" id="PTHR23271">
    <property type="entry name" value="HEPATOCELLULAR CARCINOMA-ASSOCIATED ANTIGEN 66"/>
    <property type="match status" value="1"/>
</dbReference>
<dbReference type="InterPro" id="IPR055347">
    <property type="entry name" value="UTP6_N"/>
</dbReference>
<gene>
    <name evidence="7" type="ORF">PPYR_00587</name>
</gene>
<evidence type="ECO:0000313" key="8">
    <source>
        <dbReference type="Proteomes" id="UP000327044"/>
    </source>
</evidence>
<dbReference type="Proteomes" id="UP000327044">
    <property type="component" value="Unassembled WGS sequence"/>
</dbReference>
<protein>
    <recommendedName>
        <fullName evidence="9">U3 small nucleolar RNA-associated protein 6 homolog</fullName>
    </recommendedName>
</protein>
<dbReference type="Pfam" id="PF08640">
    <property type="entry name" value="U3_assoc_6"/>
    <property type="match status" value="1"/>
</dbReference>
<dbReference type="Gene3D" id="1.25.40.10">
    <property type="entry name" value="Tetratricopeptide repeat domain"/>
    <property type="match status" value="2"/>
</dbReference>
<dbReference type="PANTHER" id="PTHR23271:SF1">
    <property type="entry name" value="U3 SMALL NUCLEOLAR RNA-ASSOCIATED PROTEIN 6 HOMOLOG"/>
    <property type="match status" value="1"/>
</dbReference>
<proteinExistence type="predicted"/>
<evidence type="ECO:0000259" key="5">
    <source>
        <dbReference type="Pfam" id="PF08640"/>
    </source>
</evidence>
<keyword evidence="3" id="KW-0677">Repeat</keyword>
<keyword evidence="2" id="KW-0698">rRNA processing</keyword>